<dbReference type="RefSeq" id="WP_338686993.1">
    <property type="nucleotide sequence ID" value="NZ_AP024702.1"/>
</dbReference>
<sequence length="93" mass="10610">MKKRRASQWEVDKATAAGILKDRGMRRRALGGFATAMLAMFAIGLWAIDGWLAESVWRFAIYWLFCAGLAMFVMLFALFDALSVIKEERDRSE</sequence>
<keyword evidence="1" id="KW-0812">Transmembrane</keyword>
<dbReference type="Proteomes" id="UP001374893">
    <property type="component" value="Chromosome"/>
</dbReference>
<evidence type="ECO:0000256" key="1">
    <source>
        <dbReference type="SAM" id="Phobius"/>
    </source>
</evidence>
<protein>
    <submittedName>
        <fullName evidence="2">Uncharacterized protein</fullName>
    </submittedName>
</protein>
<keyword evidence="1" id="KW-0472">Membrane</keyword>
<organism evidence="2 3">
    <name type="scientific">Haloferula helveola</name>
    <dbReference type="NCBI Taxonomy" id="490095"/>
    <lineage>
        <taxon>Bacteria</taxon>
        <taxon>Pseudomonadati</taxon>
        <taxon>Verrucomicrobiota</taxon>
        <taxon>Verrucomicrobiia</taxon>
        <taxon>Verrucomicrobiales</taxon>
        <taxon>Verrucomicrobiaceae</taxon>
        <taxon>Haloferula</taxon>
    </lineage>
</organism>
<accession>A0ABN6HH40</accession>
<reference evidence="2 3" key="1">
    <citation type="submission" date="2021-06" db="EMBL/GenBank/DDBJ databases">
        <title>Complete genome of Haloferula helveola possessing various polysaccharide degrading enzymes.</title>
        <authorList>
            <person name="Takami H."/>
            <person name="Huang C."/>
            <person name="Hamasaki K."/>
        </authorList>
    </citation>
    <scope>NUCLEOTIDE SEQUENCE [LARGE SCALE GENOMIC DNA]</scope>
    <source>
        <strain evidence="2 3">CN-1</strain>
    </source>
</reference>
<gene>
    <name evidence="2" type="ORF">HAHE_39980</name>
</gene>
<name>A0ABN6HH40_9BACT</name>
<evidence type="ECO:0000313" key="2">
    <source>
        <dbReference type="EMBL" id="BCX50090.1"/>
    </source>
</evidence>
<feature type="transmembrane region" description="Helical" evidence="1">
    <location>
        <begin position="60"/>
        <end position="85"/>
    </location>
</feature>
<dbReference type="EMBL" id="AP024702">
    <property type="protein sequence ID" value="BCX50090.1"/>
    <property type="molecule type" value="Genomic_DNA"/>
</dbReference>
<proteinExistence type="predicted"/>
<keyword evidence="1" id="KW-1133">Transmembrane helix</keyword>
<evidence type="ECO:0000313" key="3">
    <source>
        <dbReference type="Proteomes" id="UP001374893"/>
    </source>
</evidence>
<keyword evidence="3" id="KW-1185">Reference proteome</keyword>
<feature type="transmembrane region" description="Helical" evidence="1">
    <location>
        <begin position="29"/>
        <end position="48"/>
    </location>
</feature>